<dbReference type="PaxDb" id="4577-AC209946.4_FGP002"/>
<reference evidence="1" key="1">
    <citation type="submission" date="2015-12" db="EMBL/GenBank/DDBJ databases">
        <title>Update maize B73 reference genome by single molecule sequencing technologies.</title>
        <authorList>
            <consortium name="Maize Genome Sequencing Project"/>
            <person name="Ware D."/>
        </authorList>
    </citation>
    <scope>NUCLEOTIDE SEQUENCE</scope>
    <source>
        <tissue evidence="1">Seedling</tissue>
    </source>
</reference>
<accession>A0A1D6LL56</accession>
<organism evidence="1">
    <name type="scientific">Zea mays</name>
    <name type="common">Maize</name>
    <dbReference type="NCBI Taxonomy" id="4577"/>
    <lineage>
        <taxon>Eukaryota</taxon>
        <taxon>Viridiplantae</taxon>
        <taxon>Streptophyta</taxon>
        <taxon>Embryophyta</taxon>
        <taxon>Tracheophyta</taxon>
        <taxon>Spermatophyta</taxon>
        <taxon>Magnoliopsida</taxon>
        <taxon>Liliopsida</taxon>
        <taxon>Poales</taxon>
        <taxon>Poaceae</taxon>
        <taxon>PACMAD clade</taxon>
        <taxon>Panicoideae</taxon>
        <taxon>Andropogonodae</taxon>
        <taxon>Andropogoneae</taxon>
        <taxon>Tripsacinae</taxon>
        <taxon>Zea</taxon>
    </lineage>
</organism>
<gene>
    <name evidence="1" type="ORF">ZEAMMB73_Zm00001d036191</name>
</gene>
<dbReference type="AlphaFoldDB" id="A0A1D6LL56"/>
<dbReference type="InParanoid" id="A0A1D6LL56"/>
<protein>
    <submittedName>
        <fullName evidence="1">Uncharacterized protein</fullName>
    </submittedName>
</protein>
<sequence length="234" mass="24469">MGPPRWWRGIEAECGHCVGLGGEDLSEREGKVSPFSRGAYCVARRGGTVAAEKTNRSSTVGFSSRSSVARARPLVAAVHLAGGGAGRCGAGRRGAAIALSLVARSEDPSEWEKEGWMPHDRGWAQRMAVCARCWEGAEAQRGKGIGAWEEVRELGRRFASVTFNAMAAQEEVHELGRSLDRGKLVDKEGAPGGEAAPAKGDDGTTLLRVHKSGRTGADGHGCRCGSCGEAGGAV</sequence>
<proteinExistence type="predicted"/>
<name>A0A1D6LL56_MAIZE</name>
<dbReference type="EMBL" id="CM000782">
    <property type="protein sequence ID" value="AQK80420.1"/>
    <property type="molecule type" value="Genomic_DNA"/>
</dbReference>
<evidence type="ECO:0000313" key="1">
    <source>
        <dbReference type="EMBL" id="AQK80420.1"/>
    </source>
</evidence>